<proteinExistence type="predicted"/>
<sequence>MISMGTVWDRTKAVIAGRLGILLSLALVFLFAPTVVQASVDAMAETPGQPGSGTAILSLMVSLLATVGTLAITAVATDPNVDRPRAAALGIQRLGPAIGIVLLLTLAALLIVMPGVLLMVAAGLDVTRAQLGQAQANLNLGVAAAAGLYFILFFALMFWVTARFVPLLAVIVNERRGLGAIRRSFELTRGSTWKLIGVLILFGIVCLVAVVAATNVAGLITRLIVGPDHPGLVALAVAITTAALTALFGIIQSVFSGQFYLAARDVKDAA</sequence>
<dbReference type="InterPro" id="IPR018476">
    <property type="entry name" value="GlyceroP-diester-Pdiesterase_M"/>
</dbReference>
<evidence type="ECO:0000256" key="1">
    <source>
        <dbReference type="SAM" id="Phobius"/>
    </source>
</evidence>
<keyword evidence="1" id="KW-0812">Transmembrane</keyword>
<reference evidence="3 4" key="1">
    <citation type="submission" date="2019-04" db="EMBL/GenBank/DDBJ databases">
        <title>Microbes associate with the intestines of laboratory mice.</title>
        <authorList>
            <person name="Navarre W."/>
            <person name="Wong E."/>
            <person name="Huang K.C."/>
            <person name="Tropini C."/>
            <person name="Ng K."/>
            <person name="Yu B."/>
        </authorList>
    </citation>
    <scope>NUCLEOTIDE SEQUENCE [LARGE SCALE GENOMIC DNA]</scope>
    <source>
        <strain evidence="3 4">NM83_B4-11</strain>
    </source>
</reference>
<organism evidence="3 4">
    <name type="scientific">Sphingomonas olei</name>
    <dbReference type="NCBI Taxonomy" id="1886787"/>
    <lineage>
        <taxon>Bacteria</taxon>
        <taxon>Pseudomonadati</taxon>
        <taxon>Pseudomonadota</taxon>
        <taxon>Alphaproteobacteria</taxon>
        <taxon>Sphingomonadales</taxon>
        <taxon>Sphingomonadaceae</taxon>
        <taxon>Sphingomonas</taxon>
    </lineage>
</organism>
<feature type="transmembrane region" description="Helical" evidence="1">
    <location>
        <begin position="54"/>
        <end position="76"/>
    </location>
</feature>
<accession>A0ABY2QEV9</accession>
<protein>
    <recommendedName>
        <fullName evidence="2">Glycerophosphoryl diester phosphodiesterase membrane domain-containing protein</fullName>
    </recommendedName>
</protein>
<name>A0ABY2QEV9_9SPHN</name>
<evidence type="ECO:0000259" key="2">
    <source>
        <dbReference type="Pfam" id="PF10110"/>
    </source>
</evidence>
<keyword evidence="1" id="KW-0472">Membrane</keyword>
<evidence type="ECO:0000313" key="4">
    <source>
        <dbReference type="Proteomes" id="UP000308038"/>
    </source>
</evidence>
<comment type="caution">
    <text evidence="3">The sequence shown here is derived from an EMBL/GenBank/DDBJ whole genome shotgun (WGS) entry which is preliminary data.</text>
</comment>
<keyword evidence="1" id="KW-1133">Transmembrane helix</keyword>
<feature type="transmembrane region" description="Helical" evidence="1">
    <location>
        <begin position="232"/>
        <end position="255"/>
    </location>
</feature>
<keyword evidence="4" id="KW-1185">Reference proteome</keyword>
<dbReference type="Pfam" id="PF10110">
    <property type="entry name" value="GPDPase_memb"/>
    <property type="match status" value="1"/>
</dbReference>
<feature type="domain" description="Glycerophosphoryl diester phosphodiesterase membrane" evidence="2">
    <location>
        <begin position="148"/>
        <end position="259"/>
    </location>
</feature>
<feature type="transmembrane region" description="Helical" evidence="1">
    <location>
        <begin position="97"/>
        <end position="122"/>
    </location>
</feature>
<gene>
    <name evidence="3" type="ORF">E5988_13455</name>
</gene>
<evidence type="ECO:0000313" key="3">
    <source>
        <dbReference type="EMBL" id="THG38595.1"/>
    </source>
</evidence>
<feature type="transmembrane region" description="Helical" evidence="1">
    <location>
        <begin position="193"/>
        <end position="220"/>
    </location>
</feature>
<dbReference type="Proteomes" id="UP000308038">
    <property type="component" value="Unassembled WGS sequence"/>
</dbReference>
<dbReference type="EMBL" id="SSTI01000010">
    <property type="protein sequence ID" value="THG38595.1"/>
    <property type="molecule type" value="Genomic_DNA"/>
</dbReference>
<feature type="transmembrane region" description="Helical" evidence="1">
    <location>
        <begin position="142"/>
        <end position="172"/>
    </location>
</feature>
<dbReference type="RefSeq" id="WP_046410111.1">
    <property type="nucleotide sequence ID" value="NZ_SSTI01000010.1"/>
</dbReference>